<feature type="chain" id="PRO_5044947042" description="Probable endolytic peptidoglycan transglycosylase RlpA" evidence="3">
    <location>
        <begin position="24"/>
        <end position="201"/>
    </location>
</feature>
<dbReference type="CDD" id="cd22268">
    <property type="entry name" value="DPBB_RlpA-like"/>
    <property type="match status" value="1"/>
</dbReference>
<organism evidence="6 7">
    <name type="scientific">Flectobacillus roseus</name>
    <dbReference type="NCBI Taxonomy" id="502259"/>
    <lineage>
        <taxon>Bacteria</taxon>
        <taxon>Pseudomonadati</taxon>
        <taxon>Bacteroidota</taxon>
        <taxon>Cytophagia</taxon>
        <taxon>Cytophagales</taxon>
        <taxon>Flectobacillaceae</taxon>
        <taxon>Flectobacillus</taxon>
    </lineage>
</organism>
<dbReference type="Pfam" id="PF03330">
    <property type="entry name" value="DPBB_1"/>
    <property type="match status" value="1"/>
</dbReference>
<dbReference type="Gene3D" id="2.40.40.10">
    <property type="entry name" value="RlpA-like domain"/>
    <property type="match status" value="1"/>
</dbReference>
<evidence type="ECO:0000256" key="2">
    <source>
        <dbReference type="ARBA" id="ARBA00023316"/>
    </source>
</evidence>
<comment type="function">
    <text evidence="3">Lytic transglycosylase with a strong preference for naked glycan strands that lack stem peptides.</text>
</comment>
<comment type="similarity">
    <text evidence="3 4">Belongs to the RlpA family.</text>
</comment>
<evidence type="ECO:0000256" key="4">
    <source>
        <dbReference type="RuleBase" id="RU003495"/>
    </source>
</evidence>
<dbReference type="InterPro" id="IPR012997">
    <property type="entry name" value="RplA"/>
</dbReference>
<accession>A0ABT6Y310</accession>
<keyword evidence="3" id="KW-0732">Signal</keyword>
<feature type="signal peptide" evidence="3">
    <location>
        <begin position="1"/>
        <end position="23"/>
    </location>
</feature>
<keyword evidence="7" id="KW-1185">Reference proteome</keyword>
<feature type="domain" description="RlpA-like protein double-psi beta-barrel" evidence="5">
    <location>
        <begin position="32"/>
        <end position="118"/>
    </location>
</feature>
<protein>
    <recommendedName>
        <fullName evidence="3">Probable endolytic peptidoglycan transglycosylase RlpA</fullName>
        <ecNumber evidence="3">4.2.2.-</ecNumber>
    </recommendedName>
</protein>
<name>A0ABT6Y310_9BACT</name>
<comment type="caution">
    <text evidence="6">The sequence shown here is derived from an EMBL/GenBank/DDBJ whole genome shotgun (WGS) entry which is preliminary data.</text>
</comment>
<dbReference type="RefSeq" id="WP_095163184.1">
    <property type="nucleotide sequence ID" value="NZ_JASHIF010000002.1"/>
</dbReference>
<gene>
    <name evidence="3" type="primary">rlpA</name>
    <name evidence="6" type="ORF">QM524_00470</name>
</gene>
<dbReference type="HAMAP" id="MF_02071">
    <property type="entry name" value="RlpA"/>
    <property type="match status" value="1"/>
</dbReference>
<proteinExistence type="inferred from homology"/>
<dbReference type="NCBIfam" id="TIGR00413">
    <property type="entry name" value="rlpA"/>
    <property type="match status" value="1"/>
</dbReference>
<dbReference type="SUPFAM" id="SSF50685">
    <property type="entry name" value="Barwin-like endoglucanases"/>
    <property type="match status" value="1"/>
</dbReference>
<reference evidence="6 7" key="1">
    <citation type="submission" date="2023-05" db="EMBL/GenBank/DDBJ databases">
        <title>Novel species of genus Flectobacillus isolated from stream in China.</title>
        <authorList>
            <person name="Lu H."/>
        </authorList>
    </citation>
    <scope>NUCLEOTIDE SEQUENCE [LARGE SCALE GENOMIC DNA]</scope>
    <source>
        <strain evidence="6 7">KCTC 42575</strain>
    </source>
</reference>
<dbReference type="InterPro" id="IPR036908">
    <property type="entry name" value="RlpA-like_sf"/>
</dbReference>
<dbReference type="PANTHER" id="PTHR34183">
    <property type="entry name" value="ENDOLYTIC PEPTIDOGLYCAN TRANSGLYCOSYLASE RLPA"/>
    <property type="match status" value="1"/>
</dbReference>
<evidence type="ECO:0000313" key="7">
    <source>
        <dbReference type="Proteomes" id="UP001236507"/>
    </source>
</evidence>
<dbReference type="PANTHER" id="PTHR34183:SF1">
    <property type="entry name" value="ENDOLYTIC PEPTIDOGLYCAN TRANSGLYCOSYLASE RLPA"/>
    <property type="match status" value="1"/>
</dbReference>
<dbReference type="Proteomes" id="UP001236507">
    <property type="component" value="Unassembled WGS sequence"/>
</dbReference>
<dbReference type="EMBL" id="JASHIF010000002">
    <property type="protein sequence ID" value="MDI9857666.1"/>
    <property type="molecule type" value="Genomic_DNA"/>
</dbReference>
<evidence type="ECO:0000256" key="3">
    <source>
        <dbReference type="HAMAP-Rule" id="MF_02071"/>
    </source>
</evidence>
<sequence precursor="true">MKKQHFGILKISLILTVASTASAQKLGDESYGIASFYANSFYNKPTSTGEILKENQYTAAHMTLPFGTMLEVTNLANKRFVIVRINDRGPYKPGRIIDLTENPAKWLKMRKDGLTNVRLKVVGFDGDIMLESYDSLRVVATPRLESKYYQKPILQHTKYYRLRKNWHKRKYPHLKKRRLKVNSYLRKLARNRKAEQKNKPK</sequence>
<keyword evidence="1 3" id="KW-0456">Lyase</keyword>
<evidence type="ECO:0000313" key="6">
    <source>
        <dbReference type="EMBL" id="MDI9857666.1"/>
    </source>
</evidence>
<dbReference type="InterPro" id="IPR009009">
    <property type="entry name" value="RlpA-like_DPBB"/>
</dbReference>
<dbReference type="EC" id="4.2.2.-" evidence="3"/>
<evidence type="ECO:0000259" key="5">
    <source>
        <dbReference type="Pfam" id="PF03330"/>
    </source>
</evidence>
<evidence type="ECO:0000256" key="1">
    <source>
        <dbReference type="ARBA" id="ARBA00023239"/>
    </source>
</evidence>
<dbReference type="InterPro" id="IPR034718">
    <property type="entry name" value="RlpA"/>
</dbReference>
<keyword evidence="2 3" id="KW-0961">Cell wall biogenesis/degradation</keyword>